<evidence type="ECO:0000256" key="1">
    <source>
        <dbReference type="SAM" id="SignalP"/>
    </source>
</evidence>
<keyword evidence="1" id="KW-0732">Signal</keyword>
<comment type="caution">
    <text evidence="2">The sequence shown here is derived from an EMBL/GenBank/DDBJ whole genome shotgun (WGS) entry which is preliminary data.</text>
</comment>
<reference evidence="3" key="1">
    <citation type="journal article" date="2019" name="Int. J. Syst. Evol. Microbiol.">
        <title>The Global Catalogue of Microorganisms (GCM) 10K type strain sequencing project: providing services to taxonomists for standard genome sequencing and annotation.</title>
        <authorList>
            <consortium name="The Broad Institute Genomics Platform"/>
            <consortium name="The Broad Institute Genome Sequencing Center for Infectious Disease"/>
            <person name="Wu L."/>
            <person name="Ma J."/>
        </authorList>
    </citation>
    <scope>NUCLEOTIDE SEQUENCE [LARGE SCALE GENOMIC DNA]</scope>
    <source>
        <strain evidence="3">JCM 32105</strain>
    </source>
</reference>
<evidence type="ECO:0000313" key="2">
    <source>
        <dbReference type="EMBL" id="GAA4465987.1"/>
    </source>
</evidence>
<proteinExistence type="predicted"/>
<feature type="signal peptide" evidence="1">
    <location>
        <begin position="1"/>
        <end position="21"/>
    </location>
</feature>
<evidence type="ECO:0000313" key="3">
    <source>
        <dbReference type="Proteomes" id="UP001500067"/>
    </source>
</evidence>
<sequence length="220" mass="24101">MLKRYLCTLLLLQSTVFAAFAQSATPANEQDETPAPFIGSEIIFGHGLLPLHQMFAGFLQYVDYSNTTASGAISLTYRYHLSRVVSLGVTGVLERETGQWQTHQGILTGIFDPYDIAYGRFSRSTFTVAPEVTFNYGETAHGMLRFYSVVALGITRSAQTTTLDNPGSEYSITPPPASTKVYTTFQATPIGIRVGRALGGFAELGIGYKGIFNYGLTYRF</sequence>
<dbReference type="Proteomes" id="UP001500067">
    <property type="component" value="Unassembled WGS sequence"/>
</dbReference>
<organism evidence="2 3">
    <name type="scientific">Nemorincola caseinilytica</name>
    <dbReference type="NCBI Taxonomy" id="2054315"/>
    <lineage>
        <taxon>Bacteria</taxon>
        <taxon>Pseudomonadati</taxon>
        <taxon>Bacteroidota</taxon>
        <taxon>Chitinophagia</taxon>
        <taxon>Chitinophagales</taxon>
        <taxon>Chitinophagaceae</taxon>
        <taxon>Nemorincola</taxon>
    </lineage>
</organism>
<feature type="chain" id="PRO_5046767835" description="Outer membrane protein beta-barrel domain-containing protein" evidence="1">
    <location>
        <begin position="22"/>
        <end position="220"/>
    </location>
</feature>
<gene>
    <name evidence="2" type="ORF">GCM10023093_19240</name>
</gene>
<evidence type="ECO:0008006" key="4">
    <source>
        <dbReference type="Google" id="ProtNLM"/>
    </source>
</evidence>
<protein>
    <recommendedName>
        <fullName evidence="4">Outer membrane protein beta-barrel domain-containing protein</fullName>
    </recommendedName>
</protein>
<keyword evidence="3" id="KW-1185">Reference proteome</keyword>
<dbReference type="EMBL" id="BAABFA010000011">
    <property type="protein sequence ID" value="GAA4465987.1"/>
    <property type="molecule type" value="Genomic_DNA"/>
</dbReference>
<name>A0ABP8NF84_9BACT</name>
<accession>A0ABP8NF84</accession>
<dbReference type="RefSeq" id="WP_345082241.1">
    <property type="nucleotide sequence ID" value="NZ_BAABFA010000011.1"/>
</dbReference>